<comment type="function">
    <text evidence="8">Catalyzes the condensation of pantoate with beta-alanine in an ATP-dependent reaction via a pantoyl-adenylate intermediate.</text>
</comment>
<feature type="binding site" evidence="8">
    <location>
        <begin position="150"/>
        <end position="153"/>
    </location>
    <ligand>
        <name>ATP</name>
        <dbReference type="ChEBI" id="CHEBI:30616"/>
    </ligand>
</feature>
<comment type="miscellaneous">
    <text evidence="8">The reaction proceeds by a bi uni uni bi ping pong mechanism.</text>
</comment>
<dbReference type="NCBIfam" id="TIGR00125">
    <property type="entry name" value="cyt_tran_rel"/>
    <property type="match status" value="1"/>
</dbReference>
<feature type="binding site" evidence="8">
    <location>
        <position position="64"/>
    </location>
    <ligand>
        <name>beta-alanine</name>
        <dbReference type="ChEBI" id="CHEBI:57966"/>
    </ligand>
</feature>
<dbReference type="EMBL" id="JBHUME010000005">
    <property type="protein sequence ID" value="MFD2612054.1"/>
    <property type="molecule type" value="Genomic_DNA"/>
</dbReference>
<comment type="caution">
    <text evidence="9">The sequence shown here is derived from an EMBL/GenBank/DDBJ whole genome shotgun (WGS) entry which is preliminary data.</text>
</comment>
<dbReference type="Proteomes" id="UP001597541">
    <property type="component" value="Unassembled WGS sequence"/>
</dbReference>
<dbReference type="PANTHER" id="PTHR21299">
    <property type="entry name" value="CYTIDYLATE KINASE/PANTOATE-BETA-ALANINE LIGASE"/>
    <property type="match status" value="1"/>
</dbReference>
<proteinExistence type="inferred from homology"/>
<sequence>MKVVETVSGIRETLANMRTAPGKRLKVGFVPTMGYLHEGHQSLLSKAKAECDIVVLSIFVNPLQFGPNEDFDKYPRDSERDLRLAEQSGCDVVFMPSVQEMYPNPIRTSVSVKGVTERLCGASRPGHFDGVAAVVLKLFHIVQPDKAYFGLKDAQQVAVISQMVSDLNVPVDIVPCPILREADGLAMSSRNVYLSAEERREALVLSKALGMAERLAQEEGLTFEALRNKIEGEIRSTPLADIDYIEVLSYPELEPVDPSMETVSRTSDMIVALAVKFGKTRLIDNVILHRK</sequence>
<dbReference type="InterPro" id="IPR014729">
    <property type="entry name" value="Rossmann-like_a/b/a_fold"/>
</dbReference>
<keyword evidence="6 8" id="KW-0067">ATP-binding</keyword>
<evidence type="ECO:0000313" key="9">
    <source>
        <dbReference type="EMBL" id="MFD2612054.1"/>
    </source>
</evidence>
<feature type="binding site" evidence="8">
    <location>
        <position position="179"/>
    </location>
    <ligand>
        <name>ATP</name>
        <dbReference type="ChEBI" id="CHEBI:30616"/>
    </ligand>
</feature>
<keyword evidence="3 8" id="KW-0436">Ligase</keyword>
<evidence type="ECO:0000313" key="10">
    <source>
        <dbReference type="Proteomes" id="UP001597541"/>
    </source>
</evidence>
<reference evidence="10" key="1">
    <citation type="journal article" date="2019" name="Int. J. Syst. Evol. Microbiol.">
        <title>The Global Catalogue of Microorganisms (GCM) 10K type strain sequencing project: providing services to taxonomists for standard genome sequencing and annotation.</title>
        <authorList>
            <consortium name="The Broad Institute Genomics Platform"/>
            <consortium name="The Broad Institute Genome Sequencing Center for Infectious Disease"/>
            <person name="Wu L."/>
            <person name="Ma J."/>
        </authorList>
    </citation>
    <scope>NUCLEOTIDE SEQUENCE [LARGE SCALE GENOMIC DNA]</scope>
    <source>
        <strain evidence="10">KCTC 3950</strain>
    </source>
</reference>
<dbReference type="RefSeq" id="WP_377601252.1">
    <property type="nucleotide sequence ID" value="NZ_JBHUME010000005.1"/>
</dbReference>
<feature type="binding site" evidence="8">
    <location>
        <position position="156"/>
    </location>
    <ligand>
        <name>(R)-pantoate</name>
        <dbReference type="ChEBI" id="CHEBI:15980"/>
    </ligand>
</feature>
<dbReference type="InterPro" id="IPR042176">
    <property type="entry name" value="Pantoate_ligase_C"/>
</dbReference>
<dbReference type="PANTHER" id="PTHR21299:SF1">
    <property type="entry name" value="PANTOATE--BETA-ALANINE LIGASE"/>
    <property type="match status" value="1"/>
</dbReference>
<dbReference type="Gene3D" id="3.30.1300.10">
    <property type="entry name" value="Pantoate-beta-alanine ligase, C-terminal domain"/>
    <property type="match status" value="1"/>
</dbReference>
<evidence type="ECO:0000256" key="4">
    <source>
        <dbReference type="ARBA" id="ARBA00022655"/>
    </source>
</evidence>
<feature type="binding site" evidence="8">
    <location>
        <begin position="33"/>
        <end position="40"/>
    </location>
    <ligand>
        <name>ATP</name>
        <dbReference type="ChEBI" id="CHEBI:30616"/>
    </ligand>
</feature>
<evidence type="ECO:0000256" key="8">
    <source>
        <dbReference type="HAMAP-Rule" id="MF_00158"/>
    </source>
</evidence>
<keyword evidence="8" id="KW-0963">Cytoplasm</keyword>
<dbReference type="HAMAP" id="MF_00158">
    <property type="entry name" value="PanC"/>
    <property type="match status" value="1"/>
</dbReference>
<protein>
    <recommendedName>
        <fullName evidence="8">Pantothenate synthetase</fullName>
        <shortName evidence="8">PS</shortName>
        <ecNumber evidence="8">6.3.2.1</ecNumber>
    </recommendedName>
    <alternativeName>
        <fullName evidence="8">Pantoate--beta-alanine ligase</fullName>
    </alternativeName>
    <alternativeName>
        <fullName evidence="8">Pantoate-activating enzyme</fullName>
    </alternativeName>
</protein>
<comment type="pathway">
    <text evidence="1 8">Cofactor biosynthesis; (R)-pantothenate biosynthesis; (R)-pantothenate from (R)-pantoate and beta-alanine: step 1/1.</text>
</comment>
<evidence type="ECO:0000256" key="6">
    <source>
        <dbReference type="ARBA" id="ARBA00022840"/>
    </source>
</evidence>
<dbReference type="SUPFAM" id="SSF52374">
    <property type="entry name" value="Nucleotidylyl transferase"/>
    <property type="match status" value="1"/>
</dbReference>
<feature type="binding site" evidence="8">
    <location>
        <begin position="187"/>
        <end position="190"/>
    </location>
    <ligand>
        <name>ATP</name>
        <dbReference type="ChEBI" id="CHEBI:30616"/>
    </ligand>
</feature>
<dbReference type="GO" id="GO:0004592">
    <property type="term" value="F:pantoate-beta-alanine ligase activity"/>
    <property type="evidence" value="ECO:0007669"/>
    <property type="project" value="UniProtKB-EC"/>
</dbReference>
<comment type="subcellular location">
    <subcellularLocation>
        <location evidence="8">Cytoplasm</location>
    </subcellularLocation>
</comment>
<keyword evidence="10" id="KW-1185">Reference proteome</keyword>
<evidence type="ECO:0000256" key="7">
    <source>
        <dbReference type="ARBA" id="ARBA00048258"/>
    </source>
</evidence>
<dbReference type="Gene3D" id="3.40.50.620">
    <property type="entry name" value="HUPs"/>
    <property type="match status" value="1"/>
</dbReference>
<dbReference type="CDD" id="cd00560">
    <property type="entry name" value="PanC"/>
    <property type="match status" value="1"/>
</dbReference>
<dbReference type="InterPro" id="IPR004821">
    <property type="entry name" value="Cyt_trans-like"/>
</dbReference>
<dbReference type="InterPro" id="IPR003721">
    <property type="entry name" value="Pantoate_ligase"/>
</dbReference>
<keyword evidence="5 8" id="KW-0547">Nucleotide-binding</keyword>
<accession>A0ABW5PAB0</accession>
<evidence type="ECO:0000256" key="5">
    <source>
        <dbReference type="ARBA" id="ARBA00022741"/>
    </source>
</evidence>
<gene>
    <name evidence="8 9" type="primary">panC</name>
    <name evidence="9" type="ORF">ACFSUF_06390</name>
</gene>
<name>A0ABW5PAB0_9BACL</name>
<feature type="active site" description="Proton donor" evidence="8">
    <location>
        <position position="40"/>
    </location>
</feature>
<comment type="catalytic activity">
    <reaction evidence="7 8">
        <text>(R)-pantoate + beta-alanine + ATP = (R)-pantothenate + AMP + diphosphate + H(+)</text>
        <dbReference type="Rhea" id="RHEA:10912"/>
        <dbReference type="ChEBI" id="CHEBI:15378"/>
        <dbReference type="ChEBI" id="CHEBI:15980"/>
        <dbReference type="ChEBI" id="CHEBI:29032"/>
        <dbReference type="ChEBI" id="CHEBI:30616"/>
        <dbReference type="ChEBI" id="CHEBI:33019"/>
        <dbReference type="ChEBI" id="CHEBI:57966"/>
        <dbReference type="ChEBI" id="CHEBI:456215"/>
        <dbReference type="EC" id="6.3.2.1"/>
    </reaction>
</comment>
<keyword evidence="4 8" id="KW-0566">Pantothenate biosynthesis</keyword>
<evidence type="ECO:0000256" key="1">
    <source>
        <dbReference type="ARBA" id="ARBA00004990"/>
    </source>
</evidence>
<evidence type="ECO:0000256" key="3">
    <source>
        <dbReference type="ARBA" id="ARBA00022598"/>
    </source>
</evidence>
<comment type="similarity">
    <text evidence="2 8">Belongs to the pantothenate synthetase family.</text>
</comment>
<organism evidence="9 10">
    <name type="scientific">Paenibacillus gansuensis</name>
    <dbReference type="NCBI Taxonomy" id="306542"/>
    <lineage>
        <taxon>Bacteria</taxon>
        <taxon>Bacillati</taxon>
        <taxon>Bacillota</taxon>
        <taxon>Bacilli</taxon>
        <taxon>Bacillales</taxon>
        <taxon>Paenibacillaceae</taxon>
        <taxon>Paenibacillus</taxon>
    </lineage>
</organism>
<dbReference type="Pfam" id="PF02569">
    <property type="entry name" value="Pantoate_ligase"/>
    <property type="match status" value="1"/>
</dbReference>
<evidence type="ECO:0000256" key="2">
    <source>
        <dbReference type="ARBA" id="ARBA00009256"/>
    </source>
</evidence>
<feature type="binding site" evidence="8">
    <location>
        <position position="64"/>
    </location>
    <ligand>
        <name>(R)-pantoate</name>
        <dbReference type="ChEBI" id="CHEBI:15980"/>
    </ligand>
</feature>
<comment type="subunit">
    <text evidence="8">Homodimer.</text>
</comment>
<dbReference type="NCBIfam" id="TIGR00018">
    <property type="entry name" value="panC"/>
    <property type="match status" value="1"/>
</dbReference>
<dbReference type="EC" id="6.3.2.1" evidence="8"/>